<evidence type="ECO:0000259" key="5">
    <source>
        <dbReference type="Pfam" id="PF18267"/>
    </source>
</evidence>
<organism evidence="6 7">
    <name type="scientific">Clostridium tanneri</name>
    <dbReference type="NCBI Taxonomy" id="3037988"/>
    <lineage>
        <taxon>Bacteria</taxon>
        <taxon>Bacillati</taxon>
        <taxon>Bacillota</taxon>
        <taxon>Clostridia</taxon>
        <taxon>Eubacteriales</taxon>
        <taxon>Clostridiaceae</taxon>
        <taxon>Clostridium</taxon>
    </lineage>
</organism>
<evidence type="ECO:0000256" key="2">
    <source>
        <dbReference type="ARBA" id="ARBA00022630"/>
    </source>
</evidence>
<evidence type="ECO:0000256" key="3">
    <source>
        <dbReference type="ARBA" id="ARBA00022827"/>
    </source>
</evidence>
<dbReference type="InterPro" id="IPR041575">
    <property type="entry name" value="Rubredoxin_C"/>
</dbReference>
<dbReference type="PRINTS" id="PR00411">
    <property type="entry name" value="PNDRDTASEI"/>
</dbReference>
<dbReference type="PANTHER" id="PTHR43429:SF3">
    <property type="entry name" value="NITRITE REDUCTASE [NAD(P)H]"/>
    <property type="match status" value="1"/>
</dbReference>
<dbReference type="Proteomes" id="UP001281656">
    <property type="component" value="Unassembled WGS sequence"/>
</dbReference>
<dbReference type="InterPro" id="IPR016156">
    <property type="entry name" value="FAD/NAD-linked_Rdtase_dimer_sf"/>
</dbReference>
<dbReference type="InterPro" id="IPR036188">
    <property type="entry name" value="FAD/NAD-bd_sf"/>
</dbReference>
<protein>
    <submittedName>
        <fullName evidence="6">FAD-dependent oxidoreductase</fullName>
    </submittedName>
</protein>
<keyword evidence="2" id="KW-0285">Flavoprotein</keyword>
<evidence type="ECO:0000259" key="4">
    <source>
        <dbReference type="Pfam" id="PF07992"/>
    </source>
</evidence>
<name>A0ABU4JXW1_9CLOT</name>
<evidence type="ECO:0000313" key="7">
    <source>
        <dbReference type="Proteomes" id="UP001281656"/>
    </source>
</evidence>
<dbReference type="Pfam" id="PF18267">
    <property type="entry name" value="Rubredoxin_C"/>
    <property type="match status" value="1"/>
</dbReference>
<evidence type="ECO:0000256" key="1">
    <source>
        <dbReference type="ARBA" id="ARBA00001974"/>
    </source>
</evidence>
<dbReference type="InterPro" id="IPR023753">
    <property type="entry name" value="FAD/NAD-binding_dom"/>
</dbReference>
<comment type="caution">
    <text evidence="6">The sequence shown here is derived from an EMBL/GenBank/DDBJ whole genome shotgun (WGS) entry which is preliminary data.</text>
</comment>
<dbReference type="PRINTS" id="PR00368">
    <property type="entry name" value="FADPNR"/>
</dbReference>
<dbReference type="SUPFAM" id="SSF51905">
    <property type="entry name" value="FAD/NAD(P)-binding domain"/>
    <property type="match status" value="2"/>
</dbReference>
<dbReference type="EMBL" id="JARUJP010000035">
    <property type="protein sequence ID" value="MDW8802983.1"/>
    <property type="molecule type" value="Genomic_DNA"/>
</dbReference>
<dbReference type="InterPro" id="IPR050260">
    <property type="entry name" value="FAD-bd_OxRdtase"/>
</dbReference>
<dbReference type="PANTHER" id="PTHR43429">
    <property type="entry name" value="PYRIDINE NUCLEOTIDE-DISULFIDE OXIDOREDUCTASE DOMAIN-CONTAINING"/>
    <property type="match status" value="1"/>
</dbReference>
<dbReference type="Gene3D" id="3.30.390.30">
    <property type="match status" value="1"/>
</dbReference>
<accession>A0ABU4JXW1</accession>
<feature type="domain" description="FAD/NAD(P)-binding" evidence="4">
    <location>
        <begin position="4"/>
        <end position="295"/>
    </location>
</feature>
<keyword evidence="3" id="KW-0274">FAD</keyword>
<dbReference type="RefSeq" id="WP_318799183.1">
    <property type="nucleotide sequence ID" value="NZ_JARUJP010000035.1"/>
</dbReference>
<gene>
    <name evidence="6" type="ORF">P8V03_17745</name>
</gene>
<sequence>MEDKVVIIGTGIAAISAIKAIRAVDKEIKVELYGDELFYPYNRLRLSKGLLGSLEEDKLLIQKKEWYGENNITLNKGIKVVSINTDSKELQLSDGGKADYTKLLLANGASNFVPDINGINKSGVFTLRTLQDARNIAEESSKCKTVLHIGGGILGLELAWVLAQAGKKIIVSELAERLMPRQLDERASELLENAVKNSGIDIMLGSQISEISVRESGVEGFITNKGEFISCDMVTYSIGVRPNVALLKETDIKVNRGVIVNEKMETNIPDIYAAGDIAEFDGKVYGLWNIAISQGTTAGNNIVGRDSSYKYVSPITTMNAFGLSLFSMGTIEEDKATDILVEDNDTKNYKKVFIKNNRVIGAVVIGDTKISTTLKRAIENELDLGSINFKNVYIDQLIERIKGIK</sequence>
<feature type="domain" description="NADH-rubredoxin oxidoreductase C-terminal" evidence="5">
    <location>
        <begin position="314"/>
        <end position="381"/>
    </location>
</feature>
<comment type="cofactor">
    <cofactor evidence="1">
        <name>FAD</name>
        <dbReference type="ChEBI" id="CHEBI:57692"/>
    </cofactor>
</comment>
<dbReference type="Pfam" id="PF07992">
    <property type="entry name" value="Pyr_redox_2"/>
    <property type="match status" value="1"/>
</dbReference>
<keyword evidence="7" id="KW-1185">Reference proteome</keyword>
<reference evidence="6 7" key="1">
    <citation type="submission" date="2023-04" db="EMBL/GenBank/DDBJ databases">
        <title>Clostridium tannerae sp. nov., isolated from the fecal material of an alpaca.</title>
        <authorList>
            <person name="Miller S."/>
            <person name="Hendry M."/>
            <person name="King J."/>
            <person name="Sankaranarayanan K."/>
            <person name="Lawson P.A."/>
        </authorList>
    </citation>
    <scope>NUCLEOTIDE SEQUENCE [LARGE SCALE GENOMIC DNA]</scope>
    <source>
        <strain evidence="6 7">A1-XYC3</strain>
    </source>
</reference>
<dbReference type="Gene3D" id="3.50.50.60">
    <property type="entry name" value="FAD/NAD(P)-binding domain"/>
    <property type="match status" value="2"/>
</dbReference>
<proteinExistence type="predicted"/>
<evidence type="ECO:0000313" key="6">
    <source>
        <dbReference type="EMBL" id="MDW8802983.1"/>
    </source>
</evidence>